<evidence type="ECO:0000259" key="1">
    <source>
        <dbReference type="Pfam" id="PF03184"/>
    </source>
</evidence>
<feature type="domain" description="DDE-1" evidence="1">
    <location>
        <begin position="154"/>
        <end position="268"/>
    </location>
</feature>
<dbReference type="Proteomes" id="UP000663833">
    <property type="component" value="Unassembled WGS sequence"/>
</dbReference>
<dbReference type="InterPro" id="IPR050863">
    <property type="entry name" value="CenT-Element_Derived"/>
</dbReference>
<dbReference type="GO" id="GO:0003677">
    <property type="term" value="F:DNA binding"/>
    <property type="evidence" value="ECO:0007669"/>
    <property type="project" value="TreeGrafter"/>
</dbReference>
<dbReference type="EMBL" id="CAJNXB010003315">
    <property type="protein sequence ID" value="CAF3309135.1"/>
    <property type="molecule type" value="Genomic_DNA"/>
</dbReference>
<evidence type="ECO:0000313" key="6">
    <source>
        <dbReference type="EMBL" id="CAF4539415.1"/>
    </source>
</evidence>
<dbReference type="Proteomes" id="UP000663869">
    <property type="component" value="Unassembled WGS sequence"/>
</dbReference>
<gene>
    <name evidence="3" type="ORF">FME351_LOCUS8826</name>
    <name evidence="6" type="ORF">HFQ381_LOCUS30232</name>
    <name evidence="4" type="ORF">LUA448_LOCUS19478</name>
    <name evidence="2" type="ORF">TIS948_LOCUS19115</name>
    <name evidence="5" type="ORF">UJA718_LOCUS26845</name>
</gene>
<sequence>MSIGSGRPFLLQKNDEDYLVQLLLDLEKTGFHLTKKEVIKIAHDYVQTLKKKTQTLGRHWFQNFMFRNKNKIKFIKEQKLERSRKDGFTETVRTGWFETVFNVLQEHNLFDKPAQIYNVDECGFNDDTQRELVLVPSDTKVKYEENGGTGKSFTTAIIGVNAKGDILPPLTVYAAKSVNHQWTEGGPPRSTYQCSQNGWINDDIFGFWFLNVFVVETISLARPVLLVLDGHQCQFTIQVIEAAKQNNIIILCLPPHCTHGLQPLDLVTFGEVVLF</sequence>
<dbReference type="PANTHER" id="PTHR19303">
    <property type="entry name" value="TRANSPOSON"/>
    <property type="match status" value="1"/>
</dbReference>
<name>A0A820Y589_9BILA</name>
<dbReference type="AlphaFoldDB" id="A0A820Y589"/>
<protein>
    <recommendedName>
        <fullName evidence="1">DDE-1 domain-containing protein</fullName>
    </recommendedName>
</protein>
<proteinExistence type="predicted"/>
<evidence type="ECO:0000313" key="2">
    <source>
        <dbReference type="EMBL" id="CAF3309135.1"/>
    </source>
</evidence>
<keyword evidence="8" id="KW-1185">Reference proteome</keyword>
<evidence type="ECO:0000313" key="3">
    <source>
        <dbReference type="EMBL" id="CAF3398394.1"/>
    </source>
</evidence>
<dbReference type="EMBL" id="CAJNYD010002486">
    <property type="protein sequence ID" value="CAF3421514.1"/>
    <property type="molecule type" value="Genomic_DNA"/>
</dbReference>
<dbReference type="Proteomes" id="UP000663873">
    <property type="component" value="Unassembled WGS sequence"/>
</dbReference>
<evidence type="ECO:0000313" key="5">
    <source>
        <dbReference type="EMBL" id="CAF4508718.1"/>
    </source>
</evidence>
<evidence type="ECO:0000313" key="7">
    <source>
        <dbReference type="Proteomes" id="UP000663851"/>
    </source>
</evidence>
<dbReference type="OrthoDB" id="6277218at2759"/>
<dbReference type="EMBL" id="CAJNYU010000934">
    <property type="protein sequence ID" value="CAF3398394.1"/>
    <property type="molecule type" value="Genomic_DNA"/>
</dbReference>
<dbReference type="Pfam" id="PF03184">
    <property type="entry name" value="DDE_1"/>
    <property type="match status" value="1"/>
</dbReference>
<reference evidence="6" key="1">
    <citation type="submission" date="2021-02" db="EMBL/GenBank/DDBJ databases">
        <authorList>
            <person name="Nowell W R."/>
        </authorList>
    </citation>
    <scope>NUCLEOTIDE SEQUENCE</scope>
</reference>
<dbReference type="GO" id="GO:0005634">
    <property type="term" value="C:nucleus"/>
    <property type="evidence" value="ECO:0007669"/>
    <property type="project" value="TreeGrafter"/>
</dbReference>
<dbReference type="EMBL" id="CAJOBP010007165">
    <property type="protein sequence ID" value="CAF4508718.1"/>
    <property type="molecule type" value="Genomic_DNA"/>
</dbReference>
<evidence type="ECO:0000313" key="8">
    <source>
        <dbReference type="Proteomes" id="UP000663873"/>
    </source>
</evidence>
<accession>A0A820Y589</accession>
<dbReference type="InterPro" id="IPR004875">
    <property type="entry name" value="DDE_SF_endonuclease_dom"/>
</dbReference>
<evidence type="ECO:0000313" key="4">
    <source>
        <dbReference type="EMBL" id="CAF3421514.1"/>
    </source>
</evidence>
<dbReference type="Proteomes" id="UP000663851">
    <property type="component" value="Unassembled WGS sequence"/>
</dbReference>
<dbReference type="EMBL" id="CAJOBO010005214">
    <property type="protein sequence ID" value="CAF4539415.1"/>
    <property type="molecule type" value="Genomic_DNA"/>
</dbReference>
<organism evidence="6 7">
    <name type="scientific">Rotaria socialis</name>
    <dbReference type="NCBI Taxonomy" id="392032"/>
    <lineage>
        <taxon>Eukaryota</taxon>
        <taxon>Metazoa</taxon>
        <taxon>Spiralia</taxon>
        <taxon>Gnathifera</taxon>
        <taxon>Rotifera</taxon>
        <taxon>Eurotatoria</taxon>
        <taxon>Bdelloidea</taxon>
        <taxon>Philodinida</taxon>
        <taxon>Philodinidae</taxon>
        <taxon>Rotaria</taxon>
    </lineage>
</organism>
<dbReference type="PANTHER" id="PTHR19303:SF74">
    <property type="entry name" value="POGO TRANSPOSABLE ELEMENT WITH KRAB DOMAIN"/>
    <property type="match status" value="1"/>
</dbReference>
<comment type="caution">
    <text evidence="6">The sequence shown here is derived from an EMBL/GenBank/DDBJ whole genome shotgun (WGS) entry which is preliminary data.</text>
</comment>
<dbReference type="Proteomes" id="UP000663825">
    <property type="component" value="Unassembled WGS sequence"/>
</dbReference>